<sequence length="99" mass="11065">MPQYRPSAPELLTALAELLEDTLLPELPEGLRHSARVGANVARILRREWEALPPERTIAAAPDEIGDAELDPISWQALVDVVRRDLAVAKPGYDSWERE</sequence>
<gene>
    <name evidence="1" type="ORF">SAMN04244553_0387</name>
</gene>
<accession>A0A285KQQ2</accession>
<keyword evidence="2" id="KW-1185">Reference proteome</keyword>
<dbReference type="Proteomes" id="UP000219565">
    <property type="component" value="Unassembled WGS sequence"/>
</dbReference>
<dbReference type="AlphaFoldDB" id="A0A285KQQ2"/>
<dbReference type="EMBL" id="OBEG01000001">
    <property type="protein sequence ID" value="SNY74969.1"/>
    <property type="molecule type" value="Genomic_DNA"/>
</dbReference>
<dbReference type="STRING" id="1379680.GCA_001612615_00641"/>
<protein>
    <submittedName>
        <fullName evidence="1">Uncharacterized protein</fullName>
    </submittedName>
</protein>
<organism evidence="1 2">
    <name type="scientific">Nocardia amikacinitolerans</name>
    <dbReference type="NCBI Taxonomy" id="756689"/>
    <lineage>
        <taxon>Bacteria</taxon>
        <taxon>Bacillati</taxon>
        <taxon>Actinomycetota</taxon>
        <taxon>Actinomycetes</taxon>
        <taxon>Mycobacteriales</taxon>
        <taxon>Nocardiaceae</taxon>
        <taxon>Nocardia</taxon>
    </lineage>
</organism>
<evidence type="ECO:0000313" key="2">
    <source>
        <dbReference type="Proteomes" id="UP000219565"/>
    </source>
</evidence>
<evidence type="ECO:0000313" key="1">
    <source>
        <dbReference type="EMBL" id="SNY74969.1"/>
    </source>
</evidence>
<reference evidence="1 2" key="1">
    <citation type="submission" date="2017-09" db="EMBL/GenBank/DDBJ databases">
        <authorList>
            <person name="Ehlers B."/>
            <person name="Leendertz F.H."/>
        </authorList>
    </citation>
    <scope>NUCLEOTIDE SEQUENCE [LARGE SCALE GENOMIC DNA]</scope>
    <source>
        <strain evidence="1 2">DSM 45537</strain>
    </source>
</reference>
<dbReference type="RefSeq" id="WP_097243385.1">
    <property type="nucleotide sequence ID" value="NZ_JAMTCV010000002.1"/>
</dbReference>
<proteinExistence type="predicted"/>
<dbReference type="OrthoDB" id="4561239at2"/>
<name>A0A285KQQ2_9NOCA</name>